<sequence length="773" mass="89077">MKVITIPTLNDNYSYLLINENQKIAAAIDPVEPKKVIDAAKAENVEIKMILTTHHHMDHAGGNESFQKLLPVPCYGGDERVLGINQPLLIDQHQITLGDISIRVLKTPGHTTGHVLYLARDEKDESGKDQVLFTGDTLFISGCGRIFEGTAEQMNHALNSVIAVLPETTKIYCGHEYTLKNLEFALTIEPDNQAIRDKIEWTKKQRASNLPTVPSTVAQEKSYNPFMRVHLDNFKQLFSEYQTPIDILVLPKILYKTIIKYLFDSYFQSKLPGSDKEYKLYNDSSFIRYFSSTVSLVNKEWLSIINGMSFDIHLREDDKLSFSFCHHLLKRGVRISNITGIYLKDKQLSDSILLHFYNLWENANGSVSVDYCLQLNGSLMSDTMIYEEKTIFVTNVSPSIRNIEIYITIPSYDSFLRSNELSSLKISYNLSVAEYSSILVLCNQLQAFKINVHVGGGDKSVSEFFIPELVNHKSLLDVSIVYPYDGETLLSLVNYLNVNTIIQSLVFRINKKLIEKSMFPEIIEDSRYHIKNKTIKNLNVVYDDYKSYLTLLFQLWRCNSSLQKMTPQPQMNIQEIKETYEKYHQSITTVSLVPDKRIELILLFTNLKSLQIYCNVVNDYKSFQVIKQCKVLEHLFVSIGDEHDSAFIEFIDYEMPSLTSLSISNSFSQLSELLISSIKRNRVITNFAISQPIPFTPTSFIDILNNKPNLKMFYFQCFQHISPQTYEPSLLNYYQSNIDNPILPDKLIFEYQSKNVETNYLDIWKLYFQSKNK</sequence>
<dbReference type="Gene3D" id="3.80.10.10">
    <property type="entry name" value="Ribonuclease Inhibitor"/>
    <property type="match status" value="1"/>
</dbReference>
<keyword evidence="8" id="KW-0862">Zinc</keyword>
<organism evidence="11 12">
    <name type="scientific">Tieghemostelium lacteum</name>
    <name type="common">Slime mold</name>
    <name type="synonym">Dictyostelium lacteum</name>
    <dbReference type="NCBI Taxonomy" id="361077"/>
    <lineage>
        <taxon>Eukaryota</taxon>
        <taxon>Amoebozoa</taxon>
        <taxon>Evosea</taxon>
        <taxon>Eumycetozoa</taxon>
        <taxon>Dictyostelia</taxon>
        <taxon>Dictyosteliales</taxon>
        <taxon>Raperosteliaceae</taxon>
        <taxon>Tieghemostelium</taxon>
    </lineage>
</organism>
<evidence type="ECO:0000313" key="11">
    <source>
        <dbReference type="EMBL" id="KYQ99687.1"/>
    </source>
</evidence>
<dbReference type="InterPro" id="IPR032282">
    <property type="entry name" value="HAGH_C"/>
</dbReference>
<dbReference type="OrthoDB" id="515692at2759"/>
<evidence type="ECO:0000256" key="8">
    <source>
        <dbReference type="ARBA" id="ARBA00022833"/>
    </source>
</evidence>
<evidence type="ECO:0000256" key="3">
    <source>
        <dbReference type="ARBA" id="ARBA00004963"/>
    </source>
</evidence>
<dbReference type="InterPro" id="IPR032675">
    <property type="entry name" value="LRR_dom_sf"/>
</dbReference>
<evidence type="ECO:0000256" key="4">
    <source>
        <dbReference type="ARBA" id="ARBA00006759"/>
    </source>
</evidence>
<comment type="cofactor">
    <cofactor evidence="2">
        <name>Zn(2+)</name>
        <dbReference type="ChEBI" id="CHEBI:29105"/>
    </cofactor>
</comment>
<dbReference type="PANTHER" id="PTHR11935:SF94">
    <property type="entry name" value="TENZING NORGAY, ISOFORM C"/>
    <property type="match status" value="1"/>
</dbReference>
<dbReference type="PANTHER" id="PTHR11935">
    <property type="entry name" value="BETA LACTAMASE DOMAIN"/>
    <property type="match status" value="1"/>
</dbReference>
<dbReference type="Gene3D" id="3.60.15.10">
    <property type="entry name" value="Ribonuclease Z/Hydroxyacylglutathione hydrolase-like"/>
    <property type="match status" value="1"/>
</dbReference>
<dbReference type="NCBIfam" id="TIGR03413">
    <property type="entry name" value="GSH_gloB"/>
    <property type="match status" value="1"/>
</dbReference>
<evidence type="ECO:0000313" key="12">
    <source>
        <dbReference type="Proteomes" id="UP000076078"/>
    </source>
</evidence>
<dbReference type="GO" id="GO:0019243">
    <property type="term" value="P:methylglyoxal catabolic process to D-lactate via S-lactoyl-glutathione"/>
    <property type="evidence" value="ECO:0007669"/>
    <property type="project" value="InterPro"/>
</dbReference>
<evidence type="ECO:0000256" key="6">
    <source>
        <dbReference type="ARBA" id="ARBA00022723"/>
    </source>
</evidence>
<keyword evidence="6" id="KW-0479">Metal-binding</keyword>
<evidence type="ECO:0000256" key="9">
    <source>
        <dbReference type="ARBA" id="ARBA00031044"/>
    </source>
</evidence>
<dbReference type="Proteomes" id="UP000076078">
    <property type="component" value="Unassembled WGS sequence"/>
</dbReference>
<accession>A0A152A0B8</accession>
<evidence type="ECO:0000256" key="2">
    <source>
        <dbReference type="ARBA" id="ARBA00001947"/>
    </source>
</evidence>
<name>A0A152A0B8_TIELA</name>
<dbReference type="SMART" id="SM00849">
    <property type="entry name" value="Lactamase_B"/>
    <property type="match status" value="1"/>
</dbReference>
<comment type="catalytic activity">
    <reaction evidence="1">
        <text>an S-(2-hydroxyacyl)glutathione + H2O = a 2-hydroxy carboxylate + glutathione + H(+)</text>
        <dbReference type="Rhea" id="RHEA:21864"/>
        <dbReference type="ChEBI" id="CHEBI:15377"/>
        <dbReference type="ChEBI" id="CHEBI:15378"/>
        <dbReference type="ChEBI" id="CHEBI:57925"/>
        <dbReference type="ChEBI" id="CHEBI:58896"/>
        <dbReference type="ChEBI" id="CHEBI:71261"/>
        <dbReference type="EC" id="3.1.2.6"/>
    </reaction>
</comment>
<evidence type="ECO:0000259" key="10">
    <source>
        <dbReference type="SMART" id="SM00849"/>
    </source>
</evidence>
<dbReference type="InterPro" id="IPR036866">
    <property type="entry name" value="RibonucZ/Hydroxyglut_hydro"/>
</dbReference>
<feature type="domain" description="Metallo-beta-lactamase" evidence="10">
    <location>
        <begin position="11"/>
        <end position="175"/>
    </location>
</feature>
<keyword evidence="12" id="KW-1185">Reference proteome</keyword>
<comment type="pathway">
    <text evidence="3">Secondary metabolite metabolism; methylglyoxal degradation; (R)-lactate from methylglyoxal: step 2/2.</text>
</comment>
<dbReference type="InParanoid" id="A0A152A0B8"/>
<dbReference type="Pfam" id="PF16123">
    <property type="entry name" value="HAGH_C"/>
    <property type="match status" value="1"/>
</dbReference>
<dbReference type="EMBL" id="LODT01000020">
    <property type="protein sequence ID" value="KYQ99687.1"/>
    <property type="molecule type" value="Genomic_DNA"/>
</dbReference>
<comment type="caution">
    <text evidence="11">The sequence shown here is derived from an EMBL/GenBank/DDBJ whole genome shotgun (WGS) entry which is preliminary data.</text>
</comment>
<dbReference type="STRING" id="361077.A0A152A0B8"/>
<reference evidence="11 12" key="1">
    <citation type="submission" date="2015-12" db="EMBL/GenBank/DDBJ databases">
        <title>Dictyostelia acquired genes for synthesis and detection of signals that induce cell-type specialization by lateral gene transfer from prokaryotes.</title>
        <authorList>
            <person name="Gloeckner G."/>
            <person name="Schaap P."/>
        </authorList>
    </citation>
    <scope>NUCLEOTIDE SEQUENCE [LARGE SCALE GENOMIC DNA]</scope>
    <source>
        <strain evidence="11 12">TK</strain>
    </source>
</reference>
<dbReference type="GO" id="GO:0046872">
    <property type="term" value="F:metal ion binding"/>
    <property type="evidence" value="ECO:0007669"/>
    <property type="project" value="UniProtKB-KW"/>
</dbReference>
<evidence type="ECO:0000256" key="1">
    <source>
        <dbReference type="ARBA" id="ARBA00001623"/>
    </source>
</evidence>
<evidence type="ECO:0000256" key="7">
    <source>
        <dbReference type="ARBA" id="ARBA00022801"/>
    </source>
</evidence>
<dbReference type="SUPFAM" id="SSF56281">
    <property type="entry name" value="Metallo-hydrolase/oxidoreductase"/>
    <property type="match status" value="1"/>
</dbReference>
<dbReference type="AlphaFoldDB" id="A0A152A0B8"/>
<dbReference type="InterPro" id="IPR017782">
    <property type="entry name" value="Hydroxyacylglutathione_Hdrlase"/>
</dbReference>
<dbReference type="InterPro" id="IPR001279">
    <property type="entry name" value="Metallo-B-lactamas"/>
</dbReference>
<gene>
    <name evidence="11" type="ORF">DLAC_03625</name>
</gene>
<evidence type="ECO:0000256" key="5">
    <source>
        <dbReference type="ARBA" id="ARBA00011917"/>
    </source>
</evidence>
<dbReference type="EC" id="3.1.2.6" evidence="5"/>
<dbReference type="HAMAP" id="MF_01374">
    <property type="entry name" value="Glyoxalase_2"/>
    <property type="match status" value="1"/>
</dbReference>
<comment type="similarity">
    <text evidence="4">Belongs to the metallo-beta-lactamase superfamily. Glyoxalase II family.</text>
</comment>
<dbReference type="Pfam" id="PF00753">
    <property type="entry name" value="Lactamase_B"/>
    <property type="match status" value="1"/>
</dbReference>
<dbReference type="CDD" id="cd07723">
    <property type="entry name" value="hydroxyacylglutathione_hydrolase_MBL-fold"/>
    <property type="match status" value="1"/>
</dbReference>
<proteinExistence type="inferred from homology"/>
<protein>
    <recommendedName>
        <fullName evidence="5">hydroxyacylglutathione hydrolase</fullName>
        <ecNumber evidence="5">3.1.2.6</ecNumber>
    </recommendedName>
    <alternativeName>
        <fullName evidence="9">Glyoxalase II</fullName>
    </alternativeName>
</protein>
<keyword evidence="7 11" id="KW-0378">Hydrolase</keyword>
<dbReference type="GO" id="GO:0004416">
    <property type="term" value="F:hydroxyacylglutathione hydrolase activity"/>
    <property type="evidence" value="ECO:0007669"/>
    <property type="project" value="UniProtKB-EC"/>
</dbReference>
<dbReference type="InterPro" id="IPR035680">
    <property type="entry name" value="Clx_II_MBL"/>
</dbReference>